<name>A0ABS6IFU2_9HYPH</name>
<keyword evidence="2" id="KW-0012">Acyltransferase</keyword>
<evidence type="ECO:0000256" key="2">
    <source>
        <dbReference type="ARBA" id="ARBA00023315"/>
    </source>
</evidence>
<dbReference type="InterPro" id="IPR050832">
    <property type="entry name" value="Bact_Acetyltransf"/>
</dbReference>
<evidence type="ECO:0000256" key="1">
    <source>
        <dbReference type="ARBA" id="ARBA00022679"/>
    </source>
</evidence>
<dbReference type="PROSITE" id="PS51186">
    <property type="entry name" value="GNAT"/>
    <property type="match status" value="1"/>
</dbReference>
<dbReference type="CDD" id="cd04301">
    <property type="entry name" value="NAT_SF"/>
    <property type="match status" value="1"/>
</dbReference>
<dbReference type="PANTHER" id="PTHR43877:SF1">
    <property type="entry name" value="ACETYLTRANSFERASE"/>
    <property type="match status" value="1"/>
</dbReference>
<protein>
    <submittedName>
        <fullName evidence="4">GNAT family N-acetyltransferase</fullName>
    </submittedName>
</protein>
<comment type="caution">
    <text evidence="4">The sequence shown here is derived from an EMBL/GenBank/DDBJ whole genome shotgun (WGS) entry which is preliminary data.</text>
</comment>
<dbReference type="Proteomes" id="UP000727907">
    <property type="component" value="Unassembled WGS sequence"/>
</dbReference>
<sequence length="157" mass="16808">MAEVRPARAGEAASLTALCLRSKAHWGYDAEFMRLSARTLKVHETDIAAGRVLVAADGGDRPRGVACVQGEGEVVDLADMFVDPPAIGSGAGRLLFDASVVLARGLGARRMTILADPNAAPFYERMGARFLRNAPSDAIPGRRLPLYEYDLTARVEP</sequence>
<gene>
    <name evidence="4" type="ORF">KQ910_06750</name>
</gene>
<proteinExistence type="predicted"/>
<dbReference type="RefSeq" id="WP_216957697.1">
    <property type="nucleotide sequence ID" value="NZ_JAHOPB010000001.1"/>
</dbReference>
<reference evidence="4 5" key="1">
    <citation type="submission" date="2021-06" db="EMBL/GenBank/DDBJ databases">
        <authorList>
            <person name="Lee D.H."/>
        </authorList>
    </citation>
    <scope>NUCLEOTIDE SEQUENCE [LARGE SCALE GENOMIC DNA]</scope>
    <source>
        <strain evidence="4 5">MMS21-HV4-11</strain>
    </source>
</reference>
<dbReference type="Pfam" id="PF13508">
    <property type="entry name" value="Acetyltransf_7"/>
    <property type="match status" value="1"/>
</dbReference>
<dbReference type="EMBL" id="JAHOPB010000001">
    <property type="protein sequence ID" value="MBU8873457.1"/>
    <property type="molecule type" value="Genomic_DNA"/>
</dbReference>
<accession>A0ABS6IFU2</accession>
<keyword evidence="5" id="KW-1185">Reference proteome</keyword>
<evidence type="ECO:0000259" key="3">
    <source>
        <dbReference type="PROSITE" id="PS51186"/>
    </source>
</evidence>
<evidence type="ECO:0000313" key="5">
    <source>
        <dbReference type="Proteomes" id="UP000727907"/>
    </source>
</evidence>
<evidence type="ECO:0000313" key="4">
    <source>
        <dbReference type="EMBL" id="MBU8873457.1"/>
    </source>
</evidence>
<dbReference type="PANTHER" id="PTHR43877">
    <property type="entry name" value="AMINOALKYLPHOSPHONATE N-ACETYLTRANSFERASE-RELATED-RELATED"/>
    <property type="match status" value="1"/>
</dbReference>
<organism evidence="4 5">
    <name type="scientific">Reyranella humidisoli</name>
    <dbReference type="NCBI Taxonomy" id="2849149"/>
    <lineage>
        <taxon>Bacteria</taxon>
        <taxon>Pseudomonadati</taxon>
        <taxon>Pseudomonadota</taxon>
        <taxon>Alphaproteobacteria</taxon>
        <taxon>Hyphomicrobiales</taxon>
        <taxon>Reyranellaceae</taxon>
        <taxon>Reyranella</taxon>
    </lineage>
</organism>
<keyword evidence="1" id="KW-0808">Transferase</keyword>
<feature type="domain" description="N-acetyltransferase" evidence="3">
    <location>
        <begin position="2"/>
        <end position="154"/>
    </location>
</feature>
<dbReference type="InterPro" id="IPR000182">
    <property type="entry name" value="GNAT_dom"/>
</dbReference>